<comment type="caution">
    <text evidence="2">The sequence shown here is derived from an EMBL/GenBank/DDBJ whole genome shotgun (WGS) entry which is preliminary data.</text>
</comment>
<accession>A0A1C7M357</accession>
<sequence length="180" mass="20293">MPRPRDAQTWVPNAEEQQTINKIADYALIAERCAAHLRTVDPLITGPLWTAIKTEWAKDPAKYPSVIGPLPNETDKATWNKFGGKSFSTKVEEICRKEPHTTSDYINVYFAVTSGVQGINDLELDEHKFDGEFFYRANLIVQKALRVKLLSTPLSSKRTKHKTRTPSNGLGRRFACTSQS</sequence>
<organism evidence="2 3">
    <name type="scientific">Grifola frondosa</name>
    <name type="common">Maitake</name>
    <name type="synonym">Polyporus frondosus</name>
    <dbReference type="NCBI Taxonomy" id="5627"/>
    <lineage>
        <taxon>Eukaryota</taxon>
        <taxon>Fungi</taxon>
        <taxon>Dikarya</taxon>
        <taxon>Basidiomycota</taxon>
        <taxon>Agaricomycotina</taxon>
        <taxon>Agaricomycetes</taxon>
        <taxon>Polyporales</taxon>
        <taxon>Grifolaceae</taxon>
        <taxon>Grifola</taxon>
    </lineage>
</organism>
<feature type="region of interest" description="Disordered" evidence="1">
    <location>
        <begin position="156"/>
        <end position="180"/>
    </location>
</feature>
<dbReference type="OrthoDB" id="3286975at2759"/>
<protein>
    <submittedName>
        <fullName evidence="2">Uncharacterized protein</fullName>
    </submittedName>
</protein>
<gene>
    <name evidence="2" type="ORF">A0H81_08760</name>
</gene>
<evidence type="ECO:0000313" key="2">
    <source>
        <dbReference type="EMBL" id="OBZ71370.1"/>
    </source>
</evidence>
<evidence type="ECO:0000256" key="1">
    <source>
        <dbReference type="SAM" id="MobiDB-lite"/>
    </source>
</evidence>
<proteinExistence type="predicted"/>
<name>A0A1C7M357_GRIFR</name>
<dbReference type="Proteomes" id="UP000092993">
    <property type="component" value="Unassembled WGS sequence"/>
</dbReference>
<reference evidence="2 3" key="1">
    <citation type="submission" date="2016-03" db="EMBL/GenBank/DDBJ databases">
        <title>Whole genome sequencing of Grifola frondosa 9006-11.</title>
        <authorList>
            <person name="Min B."/>
            <person name="Park H."/>
            <person name="Kim J.-G."/>
            <person name="Cho H."/>
            <person name="Oh Y.-L."/>
            <person name="Kong W.-S."/>
            <person name="Choi I.-G."/>
        </authorList>
    </citation>
    <scope>NUCLEOTIDE SEQUENCE [LARGE SCALE GENOMIC DNA]</scope>
    <source>
        <strain evidence="2 3">9006-11</strain>
    </source>
</reference>
<dbReference type="AlphaFoldDB" id="A0A1C7M357"/>
<keyword evidence="3" id="KW-1185">Reference proteome</keyword>
<evidence type="ECO:0000313" key="3">
    <source>
        <dbReference type="Proteomes" id="UP000092993"/>
    </source>
</evidence>
<dbReference type="EMBL" id="LUGG01000011">
    <property type="protein sequence ID" value="OBZ71370.1"/>
    <property type="molecule type" value="Genomic_DNA"/>
</dbReference>